<dbReference type="STRING" id="10228.B3RJN0"/>
<sequence>MSKFVDRLKTVVNTAQSAVNTARNVVAENLMGNPVCREYEIIKHVASAGPLLSWKIYDGIKKSTKQPVSVFIFEKKSLEKMPKRQKEQIFDILKGGCKQLTKLRHPRFLTIEHGVEESRESLAFATEPVFASLANVFGEHHNMPQDHELKDYELYDVERKYGIMQLCEALSFLHEKASLIHGNVTPESIVINKSGAWKLAGLYFTVTKDHPQGIWESKKHPLTRPELNYLAPERITGAPGDSNLVASDMFSCGVLIHALHNNGKPLYDYGDNLTSYRRVMEQNTHMAKLKIPGSLADHCRALVNIAPTSRMDADDVIKTNFFEDVGAITLQYLDSLFQKDNVEKSRFFKHVHKVISNLPKRVIVQRVLTCLVTELTNSDMIPFVLPNILLIAEDLSQEEYMSLIFPHIKPLFALEEPVQILLIFMQKMELILKLTPTDEVNSFVLPLLYRALESSQYEIQEICLSILPNHTENIEYSYIKNNIIPRIKALCLDTTALSVRINCLVCLGKMLPIIDKLTVMDLILPMLQEIPSREAGVLMSILGIYKTTFEHKRLGFDLEHLARVAIPFLTPLCIESCLNANQFGQYNNLLKDMFGRIESEQSAKLKQLGEMQEETA</sequence>
<proteinExistence type="inferred from homology"/>
<dbReference type="InParanoid" id="B3RJN0"/>
<evidence type="ECO:0000313" key="3">
    <source>
        <dbReference type="EMBL" id="EDV29325.1"/>
    </source>
</evidence>
<dbReference type="HOGENOM" id="CLU_008724_2_0_1"/>
<dbReference type="SMART" id="SM00220">
    <property type="entry name" value="S_TKc"/>
    <property type="match status" value="1"/>
</dbReference>
<dbReference type="GeneID" id="6748942"/>
<dbReference type="GO" id="GO:0005524">
    <property type="term" value="F:ATP binding"/>
    <property type="evidence" value="ECO:0007669"/>
    <property type="project" value="InterPro"/>
</dbReference>
<dbReference type="InterPro" id="IPR016024">
    <property type="entry name" value="ARM-type_fold"/>
</dbReference>
<dbReference type="FunFam" id="3.30.200.20:FF:000179">
    <property type="entry name" value="SCY1 like pseudokinase 2"/>
    <property type="match status" value="1"/>
</dbReference>
<accession>B3RJN0</accession>
<dbReference type="Gene3D" id="3.30.200.20">
    <property type="entry name" value="Phosphorylase Kinase, domain 1"/>
    <property type="match status" value="1"/>
</dbReference>
<name>B3RJN0_TRIAD</name>
<dbReference type="Gene3D" id="1.25.10.10">
    <property type="entry name" value="Leucine-rich Repeat Variant"/>
    <property type="match status" value="1"/>
</dbReference>
<dbReference type="CTD" id="6748942"/>
<dbReference type="InterPro" id="IPR000719">
    <property type="entry name" value="Prot_kinase_dom"/>
</dbReference>
<comment type="similarity">
    <text evidence="1">Belongs to the protein kinase superfamily.</text>
</comment>
<dbReference type="SUPFAM" id="SSF48371">
    <property type="entry name" value="ARM repeat"/>
    <property type="match status" value="1"/>
</dbReference>
<dbReference type="PhylomeDB" id="B3RJN0"/>
<dbReference type="OrthoDB" id="79687at2759"/>
<dbReference type="EMBL" id="DS985241">
    <property type="protein sequence ID" value="EDV29325.1"/>
    <property type="molecule type" value="Genomic_DNA"/>
</dbReference>
<protein>
    <recommendedName>
        <fullName evidence="2">Protein kinase domain-containing protein</fullName>
    </recommendedName>
</protein>
<evidence type="ECO:0000313" key="4">
    <source>
        <dbReference type="Proteomes" id="UP000009022"/>
    </source>
</evidence>
<dbReference type="InterPro" id="IPR011989">
    <property type="entry name" value="ARM-like"/>
</dbReference>
<organism evidence="3 4">
    <name type="scientific">Trichoplax adhaerens</name>
    <name type="common">Trichoplax reptans</name>
    <dbReference type="NCBI Taxonomy" id="10228"/>
    <lineage>
        <taxon>Eukaryota</taxon>
        <taxon>Metazoa</taxon>
        <taxon>Placozoa</taxon>
        <taxon>Uniplacotomia</taxon>
        <taxon>Trichoplacea</taxon>
        <taxon>Trichoplacidae</taxon>
        <taxon>Trichoplax</taxon>
    </lineage>
</organism>
<dbReference type="CDD" id="cd14011">
    <property type="entry name" value="PK_SCY1_like"/>
    <property type="match status" value="1"/>
</dbReference>
<dbReference type="InterPro" id="IPR011009">
    <property type="entry name" value="Kinase-like_dom_sf"/>
</dbReference>
<evidence type="ECO:0000259" key="2">
    <source>
        <dbReference type="PROSITE" id="PS50011"/>
    </source>
</evidence>
<feature type="domain" description="Protein kinase" evidence="2">
    <location>
        <begin position="42"/>
        <end position="322"/>
    </location>
</feature>
<evidence type="ECO:0000256" key="1">
    <source>
        <dbReference type="ARBA" id="ARBA00038349"/>
    </source>
</evidence>
<dbReference type="KEGG" id="tad:TRIADDRAFT_18343"/>
<dbReference type="PROSITE" id="PS50011">
    <property type="entry name" value="PROTEIN_KINASE_DOM"/>
    <property type="match status" value="1"/>
</dbReference>
<dbReference type="InterPro" id="IPR051177">
    <property type="entry name" value="CIK-Related_Protein"/>
</dbReference>
<dbReference type="SUPFAM" id="SSF56112">
    <property type="entry name" value="Protein kinase-like (PK-like)"/>
    <property type="match status" value="1"/>
</dbReference>
<dbReference type="AlphaFoldDB" id="B3RJN0"/>
<dbReference type="eggNOG" id="KOG2137">
    <property type="taxonomic scope" value="Eukaryota"/>
</dbReference>
<dbReference type="Proteomes" id="UP000009022">
    <property type="component" value="Unassembled WGS sequence"/>
</dbReference>
<keyword evidence="4" id="KW-1185">Reference proteome</keyword>
<dbReference type="OMA" id="MAHKCIP"/>
<dbReference type="GO" id="GO:0004672">
    <property type="term" value="F:protein kinase activity"/>
    <property type="evidence" value="ECO:0007669"/>
    <property type="project" value="InterPro"/>
</dbReference>
<dbReference type="PANTHER" id="PTHR12984:SF6">
    <property type="entry name" value="SCY1-LIKE PROTEIN 2"/>
    <property type="match status" value="1"/>
</dbReference>
<reference evidence="3 4" key="1">
    <citation type="journal article" date="2008" name="Nature">
        <title>The Trichoplax genome and the nature of placozoans.</title>
        <authorList>
            <person name="Srivastava M."/>
            <person name="Begovic E."/>
            <person name="Chapman J."/>
            <person name="Putnam N.H."/>
            <person name="Hellsten U."/>
            <person name="Kawashima T."/>
            <person name="Kuo A."/>
            <person name="Mitros T."/>
            <person name="Salamov A."/>
            <person name="Carpenter M.L."/>
            <person name="Signorovitch A.Y."/>
            <person name="Moreno M.A."/>
            <person name="Kamm K."/>
            <person name="Grimwood J."/>
            <person name="Schmutz J."/>
            <person name="Shapiro H."/>
            <person name="Grigoriev I.V."/>
            <person name="Buss L.W."/>
            <person name="Schierwater B."/>
            <person name="Dellaporta S.L."/>
            <person name="Rokhsar D.S."/>
        </authorList>
    </citation>
    <scope>NUCLEOTIDE SEQUENCE [LARGE SCALE GENOMIC DNA]</scope>
    <source>
        <strain evidence="3 4">Grell-BS-1999</strain>
    </source>
</reference>
<dbReference type="PANTHER" id="PTHR12984">
    <property type="entry name" value="SCY1-RELATED S/T PROTEIN KINASE-LIKE"/>
    <property type="match status" value="1"/>
</dbReference>
<dbReference type="RefSeq" id="XP_002108527.1">
    <property type="nucleotide sequence ID" value="XM_002108491.1"/>
</dbReference>
<dbReference type="Gene3D" id="1.10.510.10">
    <property type="entry name" value="Transferase(Phosphotransferase) domain 1"/>
    <property type="match status" value="1"/>
</dbReference>
<dbReference type="Pfam" id="PF00069">
    <property type="entry name" value="Pkinase"/>
    <property type="match status" value="1"/>
</dbReference>
<gene>
    <name evidence="3" type="ORF">TRIADDRAFT_18343</name>
</gene>